<gene>
    <name evidence="1" type="ORF">NCTC10851_02147</name>
</gene>
<dbReference type="AlphaFoldDB" id="A0A380VGQ8"/>
<dbReference type="RefSeq" id="WP_236757404.1">
    <property type="nucleotide sequence ID" value="NZ_NLFK01000008.1"/>
</dbReference>
<organism evidence="1 2">
    <name type="scientific">Actinobacillus seminis</name>
    <dbReference type="NCBI Taxonomy" id="722"/>
    <lineage>
        <taxon>Bacteria</taxon>
        <taxon>Pseudomonadati</taxon>
        <taxon>Pseudomonadota</taxon>
        <taxon>Gammaproteobacteria</taxon>
        <taxon>Pasteurellales</taxon>
        <taxon>Pasteurellaceae</taxon>
        <taxon>Actinobacillus</taxon>
    </lineage>
</organism>
<dbReference type="Proteomes" id="UP000254507">
    <property type="component" value="Unassembled WGS sequence"/>
</dbReference>
<accession>A0A380VGQ8</accession>
<name>A0A380VGQ8_9PAST</name>
<evidence type="ECO:0000313" key="1">
    <source>
        <dbReference type="EMBL" id="SUU38546.1"/>
    </source>
</evidence>
<proteinExistence type="predicted"/>
<dbReference type="EMBL" id="UFSB01000001">
    <property type="protein sequence ID" value="SUU38546.1"/>
    <property type="molecule type" value="Genomic_DNA"/>
</dbReference>
<evidence type="ECO:0000313" key="2">
    <source>
        <dbReference type="Proteomes" id="UP000254507"/>
    </source>
</evidence>
<sequence length="275" mass="31121">MILTLLTFGPRLENHYQAAFAILSYLKDPLIERVVVVTNYPAFYAFFADRVDTLVIDEQTLTQWQGEFQFFWRVKIKALEAVYARYPLSALLYVDSDMFLAGNLTALSSHFAQGGCVMHLAECRLADNTDKTLRKMHRTLHGKTIAGVEIGDDSLMWNAGVIGLCAQKAKSIIALSLQLCDEICATNCPRRLVEQFSFSLALAQLSLLRACDDVMGHYWGNKIEWNQAIMQFWVVAKLQNFSVQDCVVTVSEWGWSAIALHKKTASYKCEIKMLD</sequence>
<reference evidence="1 2" key="1">
    <citation type="submission" date="2018-06" db="EMBL/GenBank/DDBJ databases">
        <authorList>
            <consortium name="Pathogen Informatics"/>
            <person name="Doyle S."/>
        </authorList>
    </citation>
    <scope>NUCLEOTIDE SEQUENCE [LARGE SCALE GENOMIC DNA]</scope>
    <source>
        <strain evidence="1 2">NCTC10851</strain>
    </source>
</reference>
<protein>
    <submittedName>
        <fullName evidence="1">Uncharacterized protein</fullName>
    </submittedName>
</protein>